<comment type="similarity">
    <text evidence="1">Belongs to the 'GDXG' lipolytic enzyme family.</text>
</comment>
<dbReference type="AlphaFoldDB" id="A0A455SL27"/>
<dbReference type="InterPro" id="IPR013094">
    <property type="entry name" value="AB_hydrolase_3"/>
</dbReference>
<dbReference type="EMBL" id="AP019376">
    <property type="protein sequence ID" value="BBH89087.1"/>
    <property type="molecule type" value="Genomic_DNA"/>
</dbReference>
<evidence type="ECO:0000313" key="4">
    <source>
        <dbReference type="EMBL" id="BBH89087.1"/>
    </source>
</evidence>
<keyword evidence="2" id="KW-0378">Hydrolase</keyword>
<gene>
    <name evidence="4" type="ORF">KTC_38380</name>
</gene>
<feature type="domain" description="Alpha/beta hydrolase fold-3" evidence="3">
    <location>
        <begin position="78"/>
        <end position="285"/>
    </location>
</feature>
<sequence length="313" mass="34289">MTLDPQVATFLQALPDKTSGGPEPTLEEIRLAAVQSALQTAGEPFPVHGVEDRVIPGPGGPLPVRIYTPADEEGLPALIYLHGGGWVIGSLETHDQVCRSLANLAHCVVIAVDYRLAPEHPFPAALEDCYAAAVWVVEHAETLHIDSKRLAIGGDSAGGNLAAAVTLMAREMGAPHFVFQVLIYPVTDHPESGSASYREFEVGYSLTKHDMLWYCEQYLPDPSQWQNPYVAPLHAPDLSGLPPALVLTAGYDPVRDDGKRYADRLQEAGVPVQYRCYEGMIHSFFRMFTVFDKTMEAHREVAEALKAVFEREA</sequence>
<evidence type="ECO:0000256" key="2">
    <source>
        <dbReference type="ARBA" id="ARBA00022801"/>
    </source>
</evidence>
<organism evidence="4">
    <name type="scientific">Thermosporothrix sp. COM3</name>
    <dbReference type="NCBI Taxonomy" id="2490863"/>
    <lineage>
        <taxon>Bacteria</taxon>
        <taxon>Bacillati</taxon>
        <taxon>Chloroflexota</taxon>
        <taxon>Ktedonobacteria</taxon>
        <taxon>Ktedonobacterales</taxon>
        <taxon>Thermosporotrichaceae</taxon>
        <taxon>Thermosporothrix</taxon>
    </lineage>
</organism>
<dbReference type="PANTHER" id="PTHR48081">
    <property type="entry name" value="AB HYDROLASE SUPERFAMILY PROTEIN C4A8.06C"/>
    <property type="match status" value="1"/>
</dbReference>
<dbReference type="Gene3D" id="3.40.50.1820">
    <property type="entry name" value="alpha/beta hydrolase"/>
    <property type="match status" value="1"/>
</dbReference>
<reference evidence="4" key="1">
    <citation type="submission" date="2018-12" db="EMBL/GenBank/DDBJ databases">
        <title>Novel natural products biosynthetic potential of the class Ktedonobacteria.</title>
        <authorList>
            <person name="Zheng Y."/>
            <person name="Saitou A."/>
            <person name="Wang C.M."/>
            <person name="Toyoda A."/>
            <person name="Minakuchi Y."/>
            <person name="Sekiguchi Y."/>
            <person name="Ueda K."/>
            <person name="Takano H."/>
            <person name="Sakai Y."/>
            <person name="Yokota A."/>
            <person name="Yabe S."/>
        </authorList>
    </citation>
    <scope>NUCLEOTIDE SEQUENCE</scope>
    <source>
        <strain evidence="4">COM3</strain>
    </source>
</reference>
<dbReference type="FunFam" id="3.40.50.1820:FF:000089">
    <property type="entry name" value="Alpha/beta hydrolase"/>
    <property type="match status" value="1"/>
</dbReference>
<dbReference type="SUPFAM" id="SSF53474">
    <property type="entry name" value="alpha/beta-Hydrolases"/>
    <property type="match status" value="1"/>
</dbReference>
<dbReference type="Pfam" id="PF07859">
    <property type="entry name" value="Abhydrolase_3"/>
    <property type="match status" value="1"/>
</dbReference>
<protein>
    <submittedName>
        <fullName evidence="4">Putative lipase/esterase</fullName>
    </submittedName>
</protein>
<name>A0A455SL27_9CHLR</name>
<accession>A0A455SL27</accession>
<dbReference type="InterPro" id="IPR029058">
    <property type="entry name" value="AB_hydrolase_fold"/>
</dbReference>
<dbReference type="InterPro" id="IPR002168">
    <property type="entry name" value="Lipase_GDXG_HIS_AS"/>
</dbReference>
<dbReference type="PANTHER" id="PTHR48081:SF8">
    <property type="entry name" value="ALPHA_BETA HYDROLASE FOLD-3 DOMAIN-CONTAINING PROTEIN-RELATED"/>
    <property type="match status" value="1"/>
</dbReference>
<dbReference type="InterPro" id="IPR050300">
    <property type="entry name" value="GDXG_lipolytic_enzyme"/>
</dbReference>
<proteinExistence type="inferred from homology"/>
<evidence type="ECO:0000256" key="1">
    <source>
        <dbReference type="ARBA" id="ARBA00010515"/>
    </source>
</evidence>
<dbReference type="GO" id="GO:0016787">
    <property type="term" value="F:hydrolase activity"/>
    <property type="evidence" value="ECO:0007669"/>
    <property type="project" value="UniProtKB-KW"/>
</dbReference>
<dbReference type="PROSITE" id="PS01173">
    <property type="entry name" value="LIPASE_GDXG_HIS"/>
    <property type="match status" value="1"/>
</dbReference>
<evidence type="ECO:0000259" key="3">
    <source>
        <dbReference type="Pfam" id="PF07859"/>
    </source>
</evidence>